<keyword evidence="4" id="KW-1185">Reference proteome</keyword>
<feature type="compositionally biased region" description="Basic and acidic residues" evidence="1">
    <location>
        <begin position="7"/>
        <end position="25"/>
    </location>
</feature>
<name>A0ABU2HM74_9GAMM</name>
<feature type="region of interest" description="Disordered" evidence="1">
    <location>
        <begin position="41"/>
        <end position="60"/>
    </location>
</feature>
<dbReference type="EMBL" id="JAVMBO010000018">
    <property type="protein sequence ID" value="MDS1311696.1"/>
    <property type="molecule type" value="Genomic_DNA"/>
</dbReference>
<keyword evidence="2" id="KW-0812">Transmembrane</keyword>
<dbReference type="RefSeq" id="WP_310966851.1">
    <property type="nucleotide sequence ID" value="NZ_JAVMBO010000018.1"/>
</dbReference>
<sequence>MAVQVHQRQEDPDPDDPVHEDERPEMTALAKCLSKTLKELETASKETKDSGGSGTFDWPDNTPAVEDCVKDARDRLIGAIQLDDPIGRLRYLQQRRLVATWFTNAAVRRAKARPYFESALLINAAVVPSSIGGQRNPLHQHISEISGEGRKELERSIAVSERKLAVEYGNNLQEDLLGLLQRSWVQHSLVDLFTHSGYDYAGAFHFVGSLIKEVISEPEECDVLAARVEDTKVGKGKSWLLDFCSAGHSQLLYSLLFPKFRIEELARPYEPPAEPDENSGDGSFRASELASLENEDLPELDLVVTRDGLELAAAAEAGVFSTAFASSLRTGAQSLLSIHGNLWGAIQSASQPLVSGNQKLKDIDAQLKAMEADMDRLSRERANAERAKVDAQAKVFDESRSQRQQAESAGRKAEESLKHIAAKESEINLRAEKLVQQKQQLFAKATTAQMKLYAGSVQQLRASMPFLTGNVRLERLSKAKQKGYYVIGISGIEELPEEGRAIRMFGDITELKEANLHPRASTSRARATEQGLPSGKASEALVLTVPENEKMAKILRHLGAAEKQYTNALKELGIWERYAAQSSNLSAAATALAVQRIADAELKLEKALANFERVDGSLQAANDAFDDLETNRASLGAEVRGFEDAARKTENRRLYRVLNSPLLPAAVMLMELHNVSSVAASVKREWRAKGQLTAVSGGLSAAFDIGIATVTVIERFLQNVALVERISRQFLSREWVGPFAMRLGERLGGPLTWVKVFGAVGGILMAVDYSLDANYLYRMGNTGGSIGAGIVAAGGVALTFSSLAGSAGLLFLGPAGWLALGVVLAISGTAMMAWFNEESIEIWMRHGPFGSMAEKPFLKEPREAYYRLVSLLMGISVLVEPNPLRGQVLRGELNEKDEDRLAVLREANTRLRVESAIPGLFKDAEMVDVKPYLRLVETKSERGYLLGLSDMSNSKVTLVEEEKLKSYVLREEEFYGGTYVYLKTPLTRSTKSQRWLGAVELSETWSYHWNVRVQLQVKMKEDEEPLVFPAPDPEDPLVFNKANQEHSQPDFGEKGRPFWYDEQVRFYGKLND</sequence>
<comment type="caution">
    <text evidence="3">The sequence shown here is derived from an EMBL/GenBank/DDBJ whole genome shotgun (WGS) entry which is preliminary data.</text>
</comment>
<feature type="transmembrane region" description="Helical" evidence="2">
    <location>
        <begin position="783"/>
        <end position="803"/>
    </location>
</feature>
<keyword evidence="2" id="KW-1133">Transmembrane helix</keyword>
<feature type="compositionally biased region" description="Basic and acidic residues" evidence="1">
    <location>
        <begin position="388"/>
        <end position="401"/>
    </location>
</feature>
<keyword evidence="2" id="KW-0472">Membrane</keyword>
<proteinExistence type="predicted"/>
<evidence type="ECO:0000313" key="4">
    <source>
        <dbReference type="Proteomes" id="UP001267407"/>
    </source>
</evidence>
<feature type="transmembrane region" description="Helical" evidence="2">
    <location>
        <begin position="815"/>
        <end position="835"/>
    </location>
</feature>
<reference evidence="3" key="1">
    <citation type="submission" date="2023-09" db="EMBL/GenBank/DDBJ databases">
        <title>Marinobacter sediminicola sp. nov. and Marinobacter maritimum sp. nov., isolated from marine sediment.</title>
        <authorList>
            <person name="An J."/>
        </authorList>
    </citation>
    <scope>NUCLEOTIDE SEQUENCE</scope>
    <source>
        <strain evidence="3">F60267</strain>
    </source>
</reference>
<feature type="transmembrane region" description="Helical" evidence="2">
    <location>
        <begin position="751"/>
        <end position="771"/>
    </location>
</feature>
<evidence type="ECO:0000256" key="2">
    <source>
        <dbReference type="SAM" id="Phobius"/>
    </source>
</evidence>
<evidence type="ECO:0000256" key="1">
    <source>
        <dbReference type="SAM" id="MobiDB-lite"/>
    </source>
</evidence>
<protein>
    <submittedName>
        <fullName evidence="3">Uncharacterized protein</fullName>
    </submittedName>
</protein>
<dbReference type="Proteomes" id="UP001267407">
    <property type="component" value="Unassembled WGS sequence"/>
</dbReference>
<gene>
    <name evidence="3" type="ORF">RKA07_16465</name>
</gene>
<organism evidence="3 4">
    <name type="scientific">Marinobacter xiaoshiensis</name>
    <dbReference type="NCBI Taxonomy" id="3073652"/>
    <lineage>
        <taxon>Bacteria</taxon>
        <taxon>Pseudomonadati</taxon>
        <taxon>Pseudomonadota</taxon>
        <taxon>Gammaproteobacteria</taxon>
        <taxon>Pseudomonadales</taxon>
        <taxon>Marinobacteraceae</taxon>
        <taxon>Marinobacter</taxon>
    </lineage>
</organism>
<feature type="region of interest" description="Disordered" evidence="1">
    <location>
        <begin position="388"/>
        <end position="414"/>
    </location>
</feature>
<accession>A0ABU2HM74</accession>
<feature type="region of interest" description="Disordered" evidence="1">
    <location>
        <begin position="1"/>
        <end position="25"/>
    </location>
</feature>
<evidence type="ECO:0000313" key="3">
    <source>
        <dbReference type="EMBL" id="MDS1311696.1"/>
    </source>
</evidence>